<evidence type="ECO:0000313" key="3">
    <source>
        <dbReference type="Proteomes" id="UP000274556"/>
    </source>
</evidence>
<organism evidence="2 3">
    <name type="scientific">Thiocapsa rosea</name>
    <dbReference type="NCBI Taxonomy" id="69360"/>
    <lineage>
        <taxon>Bacteria</taxon>
        <taxon>Pseudomonadati</taxon>
        <taxon>Pseudomonadota</taxon>
        <taxon>Gammaproteobacteria</taxon>
        <taxon>Chromatiales</taxon>
        <taxon>Chromatiaceae</taxon>
        <taxon>Thiocapsa</taxon>
    </lineage>
</organism>
<comment type="caution">
    <text evidence="2">The sequence shown here is derived from an EMBL/GenBank/DDBJ whole genome shotgun (WGS) entry which is preliminary data.</text>
</comment>
<proteinExistence type="predicted"/>
<name>A0A495VGS4_9GAMM</name>
<dbReference type="AlphaFoldDB" id="A0A495VGS4"/>
<dbReference type="Proteomes" id="UP000274556">
    <property type="component" value="Unassembled WGS sequence"/>
</dbReference>
<keyword evidence="1" id="KW-1133">Transmembrane helix</keyword>
<reference evidence="2 3" key="1">
    <citation type="submission" date="2018-10" db="EMBL/GenBank/DDBJ databases">
        <title>Genomic Encyclopedia of Archaeal and Bacterial Type Strains, Phase II (KMG-II): from individual species to whole genera.</title>
        <authorList>
            <person name="Goeker M."/>
        </authorList>
    </citation>
    <scope>NUCLEOTIDE SEQUENCE [LARGE SCALE GENOMIC DNA]</scope>
    <source>
        <strain evidence="2 3">DSM 235</strain>
    </source>
</reference>
<dbReference type="RefSeq" id="WP_211335171.1">
    <property type="nucleotide sequence ID" value="NZ_RBXL01000001.1"/>
</dbReference>
<feature type="transmembrane region" description="Helical" evidence="1">
    <location>
        <begin position="190"/>
        <end position="209"/>
    </location>
</feature>
<keyword evidence="3" id="KW-1185">Reference proteome</keyword>
<evidence type="ECO:0000313" key="2">
    <source>
        <dbReference type="EMBL" id="RKT47645.1"/>
    </source>
</evidence>
<sequence length="215" mass="22723">MPECPGWRCSRGWTILALFWLVFGLLLGGPAQAHKVVASAWVEGTDLVGEIGFSNGKPAPPGTPVEVFDHELRKLGETATDEDGLFRFSAPSRPGDERGGGLAGEAIKGVALTVRADLGAGHLAEIRLSPEEVAPLAGGSASDTPQGSAETLGPTNEALRALIAEAVRQEVQPLRREIVQLKEQTGLQQILGGMGYIAGLFGLLFFVYGRRPTRA</sequence>
<keyword evidence="1" id="KW-0812">Transmembrane</keyword>
<dbReference type="EMBL" id="RBXL01000001">
    <property type="protein sequence ID" value="RKT47645.1"/>
    <property type="molecule type" value="Genomic_DNA"/>
</dbReference>
<protein>
    <submittedName>
        <fullName evidence="2">Nickel transport protein</fullName>
    </submittedName>
</protein>
<evidence type="ECO:0000256" key="1">
    <source>
        <dbReference type="SAM" id="Phobius"/>
    </source>
</evidence>
<accession>A0A495VGS4</accession>
<gene>
    <name evidence="2" type="ORF">BDD21_5249</name>
</gene>
<keyword evidence="1" id="KW-0472">Membrane</keyword>